<feature type="region of interest" description="Disordered" evidence="1">
    <location>
        <begin position="54"/>
        <end position="76"/>
    </location>
</feature>
<gene>
    <name evidence="2" type="ORF">V6N11_043287</name>
</gene>
<dbReference type="EMBL" id="JBBPBN010000030">
    <property type="protein sequence ID" value="KAK9005867.1"/>
    <property type="molecule type" value="Genomic_DNA"/>
</dbReference>
<keyword evidence="3" id="KW-1185">Reference proteome</keyword>
<sequence>MGFFGVIPLNHHLWKHTLLGLQSVPTVKHPRPKLGRFQPIFKGHSKLRRLSMAETKGKGKALTNRPPPHYHEVEKSNKRKARFLQEETIRGKDRDLPTTLTLTLAHSQPSSFPNQTNNACGV</sequence>
<comment type="caution">
    <text evidence="2">The sequence shown here is derived from an EMBL/GenBank/DDBJ whole genome shotgun (WGS) entry which is preliminary data.</text>
</comment>
<evidence type="ECO:0000313" key="3">
    <source>
        <dbReference type="Proteomes" id="UP001396334"/>
    </source>
</evidence>
<accession>A0ABR2QYR8</accession>
<proteinExistence type="predicted"/>
<name>A0ABR2QYR8_9ROSI</name>
<evidence type="ECO:0000256" key="1">
    <source>
        <dbReference type="SAM" id="MobiDB-lite"/>
    </source>
</evidence>
<organism evidence="2 3">
    <name type="scientific">Hibiscus sabdariffa</name>
    <name type="common">roselle</name>
    <dbReference type="NCBI Taxonomy" id="183260"/>
    <lineage>
        <taxon>Eukaryota</taxon>
        <taxon>Viridiplantae</taxon>
        <taxon>Streptophyta</taxon>
        <taxon>Embryophyta</taxon>
        <taxon>Tracheophyta</taxon>
        <taxon>Spermatophyta</taxon>
        <taxon>Magnoliopsida</taxon>
        <taxon>eudicotyledons</taxon>
        <taxon>Gunneridae</taxon>
        <taxon>Pentapetalae</taxon>
        <taxon>rosids</taxon>
        <taxon>malvids</taxon>
        <taxon>Malvales</taxon>
        <taxon>Malvaceae</taxon>
        <taxon>Malvoideae</taxon>
        <taxon>Hibiscus</taxon>
    </lineage>
</organism>
<evidence type="ECO:0000313" key="2">
    <source>
        <dbReference type="EMBL" id="KAK9005867.1"/>
    </source>
</evidence>
<reference evidence="2 3" key="1">
    <citation type="journal article" date="2024" name="G3 (Bethesda)">
        <title>Genome assembly of Hibiscus sabdariffa L. provides insights into metabolisms of medicinal natural products.</title>
        <authorList>
            <person name="Kim T."/>
        </authorList>
    </citation>
    <scope>NUCLEOTIDE SEQUENCE [LARGE SCALE GENOMIC DNA]</scope>
    <source>
        <strain evidence="2">TK-2024</strain>
        <tissue evidence="2">Old leaves</tissue>
    </source>
</reference>
<dbReference type="Proteomes" id="UP001396334">
    <property type="component" value="Unassembled WGS sequence"/>
</dbReference>
<protein>
    <submittedName>
        <fullName evidence="2">Uncharacterized protein</fullName>
    </submittedName>
</protein>